<dbReference type="EMBL" id="BKCJ011869180">
    <property type="protein sequence ID" value="GFD59780.1"/>
    <property type="molecule type" value="Genomic_DNA"/>
</dbReference>
<dbReference type="AlphaFoldDB" id="A0A699XNF5"/>
<proteinExistence type="predicted"/>
<name>A0A699XNF5_TANCI</name>
<organism evidence="1">
    <name type="scientific">Tanacetum cinerariifolium</name>
    <name type="common">Dalmatian daisy</name>
    <name type="synonym">Chrysanthemum cinerariifolium</name>
    <dbReference type="NCBI Taxonomy" id="118510"/>
    <lineage>
        <taxon>Eukaryota</taxon>
        <taxon>Viridiplantae</taxon>
        <taxon>Streptophyta</taxon>
        <taxon>Embryophyta</taxon>
        <taxon>Tracheophyta</taxon>
        <taxon>Spermatophyta</taxon>
        <taxon>Magnoliopsida</taxon>
        <taxon>eudicotyledons</taxon>
        <taxon>Gunneridae</taxon>
        <taxon>Pentapetalae</taxon>
        <taxon>asterids</taxon>
        <taxon>campanulids</taxon>
        <taxon>Asterales</taxon>
        <taxon>Asteraceae</taxon>
        <taxon>Asteroideae</taxon>
        <taxon>Anthemideae</taxon>
        <taxon>Anthemidinae</taxon>
        <taxon>Tanacetum</taxon>
    </lineage>
</organism>
<sequence>YLHYRPDLEDLDEPPDLLPVPRSYPRLTWAVPVDAAELGASLETIEALSPQIQMLRMCHRFGRAPLSTMPQELLDIVIGML</sequence>
<feature type="non-terminal residue" evidence="1">
    <location>
        <position position="81"/>
    </location>
</feature>
<comment type="caution">
    <text evidence="1">The sequence shown here is derived from an EMBL/GenBank/DDBJ whole genome shotgun (WGS) entry which is preliminary data.</text>
</comment>
<reference evidence="1" key="1">
    <citation type="journal article" date="2019" name="Sci. Rep.">
        <title>Draft genome of Tanacetum cinerariifolium, the natural source of mosquito coil.</title>
        <authorList>
            <person name="Yamashiro T."/>
            <person name="Shiraishi A."/>
            <person name="Satake H."/>
            <person name="Nakayama K."/>
        </authorList>
    </citation>
    <scope>NUCLEOTIDE SEQUENCE</scope>
</reference>
<gene>
    <name evidence="1" type="ORF">Tci_931749</name>
</gene>
<evidence type="ECO:0000313" key="1">
    <source>
        <dbReference type="EMBL" id="GFD59780.1"/>
    </source>
</evidence>
<protein>
    <submittedName>
        <fullName evidence="1">Uncharacterized protein</fullName>
    </submittedName>
</protein>
<feature type="non-terminal residue" evidence="1">
    <location>
        <position position="1"/>
    </location>
</feature>
<accession>A0A699XNF5</accession>